<comment type="catalytic activity">
    <reaction evidence="7 8">
        <text>N(6)-[(R)-dihydrolipoyl]-L-lysyl-[protein] + acetyl-CoA = N(6)-[(R)-S(8)-acetyldihydrolipoyl]-L-lysyl-[protein] + CoA</text>
        <dbReference type="Rhea" id="RHEA:17017"/>
        <dbReference type="Rhea" id="RHEA-COMP:10475"/>
        <dbReference type="Rhea" id="RHEA-COMP:10478"/>
        <dbReference type="ChEBI" id="CHEBI:57287"/>
        <dbReference type="ChEBI" id="CHEBI:57288"/>
        <dbReference type="ChEBI" id="CHEBI:83100"/>
        <dbReference type="ChEBI" id="CHEBI:83111"/>
        <dbReference type="EC" id="2.3.1.12"/>
    </reaction>
</comment>
<evidence type="ECO:0000256" key="6">
    <source>
        <dbReference type="ARBA" id="ARBA00025211"/>
    </source>
</evidence>
<comment type="similarity">
    <text evidence="1 8">Belongs to the 2-oxoacid dehydrogenase family.</text>
</comment>
<feature type="domain" description="Peripheral subunit-binding (PSBD)" evidence="10">
    <location>
        <begin position="131"/>
        <end position="168"/>
    </location>
</feature>
<evidence type="ECO:0000259" key="10">
    <source>
        <dbReference type="PROSITE" id="PS51826"/>
    </source>
</evidence>
<dbReference type="Pfam" id="PF00198">
    <property type="entry name" value="2-oxoacid_dh"/>
    <property type="match status" value="1"/>
</dbReference>
<reference evidence="11 12" key="1">
    <citation type="submission" date="2015-09" db="EMBL/GenBank/DDBJ databases">
        <authorList>
            <consortium name="Swine Surveillance"/>
        </authorList>
    </citation>
    <scope>NUCLEOTIDE SEQUENCE [LARGE SCALE GENOMIC DNA]</scope>
    <source>
        <strain evidence="11 12">CECT 8383</strain>
    </source>
</reference>
<dbReference type="CDD" id="cd06849">
    <property type="entry name" value="lipoyl_domain"/>
    <property type="match status" value="1"/>
</dbReference>
<evidence type="ECO:0000256" key="8">
    <source>
        <dbReference type="RuleBase" id="RU361137"/>
    </source>
</evidence>
<dbReference type="Gene3D" id="2.40.50.100">
    <property type="match status" value="1"/>
</dbReference>
<dbReference type="SUPFAM" id="SSF52777">
    <property type="entry name" value="CoA-dependent acyltransferases"/>
    <property type="match status" value="1"/>
</dbReference>
<evidence type="ECO:0000259" key="9">
    <source>
        <dbReference type="PROSITE" id="PS50968"/>
    </source>
</evidence>
<dbReference type="Gene3D" id="4.10.320.10">
    <property type="entry name" value="E3-binding domain"/>
    <property type="match status" value="1"/>
</dbReference>
<dbReference type="InterPro" id="IPR004167">
    <property type="entry name" value="PSBD"/>
</dbReference>
<dbReference type="EC" id="2.3.1.12" evidence="8"/>
<sequence length="436" mass="44566">MPIEILMPALSPTMEEGTLAKWLVKEGDTVSSGDLIAEIETDKATMEFEAVDEGVVGKIVVAEGSEGVAVNTVIAVLLEDGESADDIGSSAPAAPAAAAAEAAPAAVEAAAPAVAAPAPAAPAATDGTRIFASPLARRIAADKGLDLATLTGSGPRGRIVKADVEGATAAPAPAPAAAAPAPAKAAAPAAAPTGPSTEAVVKMYEGRTFEEVTLDGMRKTIAARLSEAKQTIPHFYLRRDIKLDALLKFRSQLNKQLEARGVKLSVNDFIIKAVANALQQVPEANAVWAGDRVLQMKASDVAVAVAIEGGLFTPVLQDADMKSLSALSGEMKDLASRARERKLAPHEYQGGSFAISNLGMFGIDNFDAIVNPPHAGILAVGAGVKKPVVGDDGELTVATVMSVTMSVDHRVIDGAVGANLLAAIVENLENPVAMLA</sequence>
<dbReference type="SUPFAM" id="SSF47005">
    <property type="entry name" value="Peripheral subunit-binding domain of 2-oxo acid dehydrogenase complex"/>
    <property type="match status" value="1"/>
</dbReference>
<dbReference type="Gene3D" id="3.30.559.10">
    <property type="entry name" value="Chloramphenicol acetyltransferase-like domain"/>
    <property type="match status" value="1"/>
</dbReference>
<dbReference type="GO" id="GO:0045254">
    <property type="term" value="C:pyruvate dehydrogenase complex"/>
    <property type="evidence" value="ECO:0007669"/>
    <property type="project" value="UniProtKB-UniRule"/>
</dbReference>
<evidence type="ECO:0000256" key="4">
    <source>
        <dbReference type="ARBA" id="ARBA00022823"/>
    </source>
</evidence>
<comment type="function">
    <text evidence="6">The pyruvate dehydrogenase complex catalyzes the overall conversion of pyruvate to acetyl-CoA and CO(2). It contains multiple copies of three enzymatic components: pyruvate dehydrogenase (E1), dihydrolipoamide acetyltransferase (E2) and lipoamide dehydrogenase (E3).</text>
</comment>
<dbReference type="PROSITE" id="PS00189">
    <property type="entry name" value="LIPOYL"/>
    <property type="match status" value="1"/>
</dbReference>
<comment type="cofactor">
    <cofactor evidence="8">
        <name>(R)-lipoate</name>
        <dbReference type="ChEBI" id="CHEBI:83088"/>
    </cofactor>
    <text evidence="8">Binds 1 lipoyl cofactor covalently.</text>
</comment>
<evidence type="ECO:0000256" key="7">
    <source>
        <dbReference type="ARBA" id="ARBA00048370"/>
    </source>
</evidence>
<dbReference type="Proteomes" id="UP000051681">
    <property type="component" value="Unassembled WGS sequence"/>
</dbReference>
<feature type="domain" description="Lipoyl-binding" evidence="9">
    <location>
        <begin position="2"/>
        <end position="78"/>
    </location>
</feature>
<accession>A0A0P1GQF7</accession>
<name>A0A0P1GQF7_9RHOB</name>
<keyword evidence="5 8" id="KW-0012">Acyltransferase</keyword>
<dbReference type="InterPro" id="IPR023213">
    <property type="entry name" value="CAT-like_dom_sf"/>
</dbReference>
<dbReference type="GO" id="GO:0004742">
    <property type="term" value="F:dihydrolipoyllysine-residue acetyltransferase activity"/>
    <property type="evidence" value="ECO:0007669"/>
    <property type="project" value="UniProtKB-UniRule"/>
</dbReference>
<dbReference type="InterPro" id="IPR000089">
    <property type="entry name" value="Biotin_lipoyl"/>
</dbReference>
<proteinExistence type="inferred from homology"/>
<evidence type="ECO:0000256" key="1">
    <source>
        <dbReference type="ARBA" id="ARBA00007317"/>
    </source>
</evidence>
<dbReference type="Pfam" id="PF02817">
    <property type="entry name" value="E3_binding"/>
    <property type="match status" value="1"/>
</dbReference>
<dbReference type="RefSeq" id="WP_058318914.1">
    <property type="nucleotide sequence ID" value="NZ_CYSF01000009.1"/>
</dbReference>
<keyword evidence="4 8" id="KW-0450">Lipoyl</keyword>
<keyword evidence="3 8" id="KW-0808">Transferase</keyword>
<dbReference type="InterPro" id="IPR011053">
    <property type="entry name" value="Single_hybrid_motif"/>
</dbReference>
<dbReference type="InterPro" id="IPR036625">
    <property type="entry name" value="E3-bd_dom_sf"/>
</dbReference>
<organism evidence="11 12">
    <name type="scientific">Thalassovita mediterranea</name>
    <dbReference type="NCBI Taxonomy" id="340021"/>
    <lineage>
        <taxon>Bacteria</taxon>
        <taxon>Pseudomonadati</taxon>
        <taxon>Pseudomonadota</taxon>
        <taxon>Alphaproteobacteria</taxon>
        <taxon>Rhodobacterales</taxon>
        <taxon>Roseobacteraceae</taxon>
        <taxon>Thalassovita</taxon>
    </lineage>
</organism>
<dbReference type="InterPro" id="IPR001078">
    <property type="entry name" value="2-oxoacid_DH_actylTfrase"/>
</dbReference>
<dbReference type="NCBIfam" id="TIGR01349">
    <property type="entry name" value="PDHac_trf_mito"/>
    <property type="match status" value="1"/>
</dbReference>
<evidence type="ECO:0000256" key="3">
    <source>
        <dbReference type="ARBA" id="ARBA00022679"/>
    </source>
</evidence>
<dbReference type="STRING" id="340021.TM5383_02031"/>
<keyword evidence="12" id="KW-1185">Reference proteome</keyword>
<dbReference type="InterPro" id="IPR003016">
    <property type="entry name" value="2-oxoA_DH_lipoyl-BS"/>
</dbReference>
<dbReference type="OrthoDB" id="9805770at2"/>
<dbReference type="AlphaFoldDB" id="A0A0P1GQF7"/>
<protein>
    <recommendedName>
        <fullName evidence="8">Acetyltransferase component of pyruvate dehydrogenase complex</fullName>
        <ecNumber evidence="8">2.3.1.12</ecNumber>
    </recommendedName>
</protein>
<dbReference type="FunFam" id="2.40.50.100:FF:000010">
    <property type="entry name" value="Acetyltransferase component of pyruvate dehydrogenase complex"/>
    <property type="match status" value="1"/>
</dbReference>
<dbReference type="GO" id="GO:0006086">
    <property type="term" value="P:pyruvate decarboxylation to acetyl-CoA"/>
    <property type="evidence" value="ECO:0007669"/>
    <property type="project" value="InterPro"/>
</dbReference>
<dbReference type="InterPro" id="IPR006257">
    <property type="entry name" value="LAT1"/>
</dbReference>
<dbReference type="EMBL" id="CYSF01000009">
    <property type="protein sequence ID" value="CUH84813.1"/>
    <property type="molecule type" value="Genomic_DNA"/>
</dbReference>
<dbReference type="PANTHER" id="PTHR23151">
    <property type="entry name" value="DIHYDROLIPOAMIDE ACETYL/SUCCINYL-TRANSFERASE-RELATED"/>
    <property type="match status" value="1"/>
</dbReference>
<keyword evidence="11" id="KW-0670">Pyruvate</keyword>
<comment type="subunit">
    <text evidence="2">Forms a 24-polypeptide structural core with octahedral symmetry.</text>
</comment>
<dbReference type="InterPro" id="IPR045257">
    <property type="entry name" value="E2/Pdx1"/>
</dbReference>
<evidence type="ECO:0000313" key="12">
    <source>
        <dbReference type="Proteomes" id="UP000051681"/>
    </source>
</evidence>
<dbReference type="PANTHER" id="PTHR23151:SF90">
    <property type="entry name" value="DIHYDROLIPOYLLYSINE-RESIDUE ACETYLTRANSFERASE COMPONENT OF PYRUVATE DEHYDROGENASE COMPLEX, MITOCHONDRIAL-RELATED"/>
    <property type="match status" value="1"/>
</dbReference>
<evidence type="ECO:0000313" key="11">
    <source>
        <dbReference type="EMBL" id="CUH84813.1"/>
    </source>
</evidence>
<dbReference type="PROSITE" id="PS50968">
    <property type="entry name" value="BIOTINYL_LIPOYL"/>
    <property type="match status" value="1"/>
</dbReference>
<evidence type="ECO:0000256" key="2">
    <source>
        <dbReference type="ARBA" id="ARBA00011484"/>
    </source>
</evidence>
<gene>
    <name evidence="11" type="primary">pdhC</name>
    <name evidence="11" type="ORF">TM5383_02031</name>
</gene>
<dbReference type="SUPFAM" id="SSF51230">
    <property type="entry name" value="Single hybrid motif"/>
    <property type="match status" value="1"/>
</dbReference>
<evidence type="ECO:0000256" key="5">
    <source>
        <dbReference type="ARBA" id="ARBA00023315"/>
    </source>
</evidence>
<dbReference type="PROSITE" id="PS51826">
    <property type="entry name" value="PSBD"/>
    <property type="match status" value="1"/>
</dbReference>
<dbReference type="Pfam" id="PF00364">
    <property type="entry name" value="Biotin_lipoyl"/>
    <property type="match status" value="1"/>
</dbReference>